<organism evidence="2 3">
    <name type="scientific">Paenibacillus methanolicus</name>
    <dbReference type="NCBI Taxonomy" id="582686"/>
    <lineage>
        <taxon>Bacteria</taxon>
        <taxon>Bacillati</taxon>
        <taxon>Bacillota</taxon>
        <taxon>Bacilli</taxon>
        <taxon>Bacillales</taxon>
        <taxon>Paenibacillaceae</taxon>
        <taxon>Paenibacillus</taxon>
    </lineage>
</organism>
<accession>A0A5S5C275</accession>
<proteinExistence type="predicted"/>
<protein>
    <recommendedName>
        <fullName evidence="4">DoxX-like protein</fullName>
    </recommendedName>
</protein>
<comment type="caution">
    <text evidence="2">The sequence shown here is derived from an EMBL/GenBank/DDBJ whole genome shotgun (WGS) entry which is preliminary data.</text>
</comment>
<dbReference type="EMBL" id="VNHS01000008">
    <property type="protein sequence ID" value="TYP72440.1"/>
    <property type="molecule type" value="Genomic_DNA"/>
</dbReference>
<evidence type="ECO:0000256" key="1">
    <source>
        <dbReference type="SAM" id="Phobius"/>
    </source>
</evidence>
<keyword evidence="3" id="KW-1185">Reference proteome</keyword>
<feature type="transmembrane region" description="Helical" evidence="1">
    <location>
        <begin position="265"/>
        <end position="283"/>
    </location>
</feature>
<gene>
    <name evidence="2" type="ORF">BCM02_10894</name>
</gene>
<feature type="transmembrane region" description="Helical" evidence="1">
    <location>
        <begin position="243"/>
        <end position="259"/>
    </location>
</feature>
<keyword evidence="1" id="KW-0812">Transmembrane</keyword>
<dbReference type="Proteomes" id="UP000323257">
    <property type="component" value="Unassembled WGS sequence"/>
</dbReference>
<feature type="transmembrane region" description="Helical" evidence="1">
    <location>
        <begin position="154"/>
        <end position="171"/>
    </location>
</feature>
<dbReference type="RefSeq" id="WP_187434335.1">
    <property type="nucleotide sequence ID" value="NZ_VNHS01000008.1"/>
</dbReference>
<sequence>MVSTLPKWSAMYAHVKWFIDDFSWTPQPMSKVLTNGFLYWFGLTIAGLLLCSVLAGPLDRVPVVRRLHGFLNRFVPYKMGILRIGLGIGLVLQLLTGTYLAPEFPLDSWWLYVLLIAAIAGLVHKKLLSVSGAALAFLYIRTITVYGLFHSLDYMFYVGIIYCLVTANTKWNRSGTHVMYVFTGLSLAWLAMEKLTLAKLACTVMHDYGLPTMGFTVEDFVLISAFVELGLAWAFIVGLMNRFTALLVTGIFLFTASVFGETEVVGHTILHTLFLLFIIEGSGNWQTLFNFHRSLAMRCLFVAVNFCFLLFAMMAIYIWMGQPGNILGA</sequence>
<feature type="transmembrane region" description="Helical" evidence="1">
    <location>
        <begin position="295"/>
        <end position="320"/>
    </location>
</feature>
<feature type="transmembrane region" description="Helical" evidence="1">
    <location>
        <begin position="220"/>
        <end position="236"/>
    </location>
</feature>
<evidence type="ECO:0000313" key="3">
    <source>
        <dbReference type="Proteomes" id="UP000323257"/>
    </source>
</evidence>
<feature type="transmembrane region" description="Helical" evidence="1">
    <location>
        <begin position="37"/>
        <end position="59"/>
    </location>
</feature>
<name>A0A5S5C275_9BACL</name>
<keyword evidence="1" id="KW-0472">Membrane</keyword>
<reference evidence="2 3" key="1">
    <citation type="submission" date="2019-07" db="EMBL/GenBank/DDBJ databases">
        <title>Genomic Encyclopedia of Type Strains, Phase III (KMG-III): the genomes of soil and plant-associated and newly described type strains.</title>
        <authorList>
            <person name="Whitman W."/>
        </authorList>
    </citation>
    <scope>NUCLEOTIDE SEQUENCE [LARGE SCALE GENOMIC DNA]</scope>
    <source>
        <strain evidence="2 3">BL24</strain>
    </source>
</reference>
<evidence type="ECO:0008006" key="4">
    <source>
        <dbReference type="Google" id="ProtNLM"/>
    </source>
</evidence>
<evidence type="ECO:0000313" key="2">
    <source>
        <dbReference type="EMBL" id="TYP72440.1"/>
    </source>
</evidence>
<dbReference type="AlphaFoldDB" id="A0A5S5C275"/>
<keyword evidence="1" id="KW-1133">Transmembrane helix</keyword>
<feature type="transmembrane region" description="Helical" evidence="1">
    <location>
        <begin position="80"/>
        <end position="101"/>
    </location>
</feature>